<accession>A0A4Y8S735</accession>
<comment type="caution">
    <text evidence="1">The sequence shown here is derived from an EMBL/GenBank/DDBJ whole genome shotgun (WGS) entry which is preliminary data.</text>
</comment>
<keyword evidence="2" id="KW-1185">Reference proteome</keyword>
<dbReference type="Proteomes" id="UP000297540">
    <property type="component" value="Unassembled WGS sequence"/>
</dbReference>
<protein>
    <submittedName>
        <fullName evidence="1">Uncharacterized protein</fullName>
    </submittedName>
</protein>
<dbReference type="EMBL" id="SOZE01000031">
    <property type="protein sequence ID" value="TFF34380.1"/>
    <property type="molecule type" value="Genomic_DNA"/>
</dbReference>
<evidence type="ECO:0000313" key="2">
    <source>
        <dbReference type="Proteomes" id="UP000297540"/>
    </source>
</evidence>
<reference evidence="1 2" key="1">
    <citation type="journal article" date="2017" name="Int. J. Syst. Evol. Microbiol.">
        <title>Mucilaginibacterpsychrotolerans sp. nov., isolated from peatlands.</title>
        <authorList>
            <person name="Deng Y."/>
            <person name="Shen L."/>
            <person name="Xu B."/>
            <person name="Liu Y."/>
            <person name="Gu Z."/>
            <person name="Liu H."/>
            <person name="Zhou Y."/>
        </authorList>
    </citation>
    <scope>NUCLEOTIDE SEQUENCE [LARGE SCALE GENOMIC DNA]</scope>
    <source>
        <strain evidence="1 2">NH7-4</strain>
    </source>
</reference>
<evidence type="ECO:0000313" key="1">
    <source>
        <dbReference type="EMBL" id="TFF34380.1"/>
    </source>
</evidence>
<dbReference type="AlphaFoldDB" id="A0A4Y8S735"/>
<dbReference type="RefSeq" id="WP_133234988.1">
    <property type="nucleotide sequence ID" value="NZ_SOZE01000031.1"/>
</dbReference>
<dbReference type="OrthoDB" id="800106at2"/>
<proteinExistence type="predicted"/>
<sequence length="507" mass="54704">MIGEERPIGIKLTNPGSVDWYYGGGLTAYNSVEDALNAVPESLRFGKTVGVLIDGVVVEYWFKEGITDEDLIIKSTGGSGIVDAYTKSQSDNKYQVKGAYITGVTSNDVTGALGYTPISGVTVDLSGYYTKLQADAKFLTGFTVDLSGYYTKSQADAKYLTGFTVDYSNYYDKSVSDSRFQRTGVYLTGVTKSDVTGALGFTPVSAVTVDLSSYYTKAQSDAKYLTGFTVDLSSYYTKAQSDAKYLTGFTVDLSGYYTKAQSDAKYLTGYTVDFSNYYNKSTADGKFQPIGSYISASTLPGLATTAYVDSAVSSASGDPDFMDVINDLGYTVKFSTIGSLIQSSDLATTLGSNQLRLVVLNRIQQTTVLTGAVHFQYTKGNYVADDECSLSLYKLDSTTGVLTRVATTGNLPNLFKADDLSYIKTPFTAPYTAAPGIYFMGILYGCSSQTVQPEIAGNFNVNAYILNPPLVNDIKLFSIKYSQYTSPSTVALSTCSVNNNRPWAGVY</sequence>
<organism evidence="1 2">
    <name type="scientific">Mucilaginibacter psychrotolerans</name>
    <dbReference type="NCBI Taxonomy" id="1524096"/>
    <lineage>
        <taxon>Bacteria</taxon>
        <taxon>Pseudomonadati</taxon>
        <taxon>Bacteroidota</taxon>
        <taxon>Sphingobacteriia</taxon>
        <taxon>Sphingobacteriales</taxon>
        <taxon>Sphingobacteriaceae</taxon>
        <taxon>Mucilaginibacter</taxon>
    </lineage>
</organism>
<gene>
    <name evidence="1" type="ORF">E2R66_22155</name>
</gene>
<name>A0A4Y8S735_9SPHI</name>